<proteinExistence type="predicted"/>
<keyword evidence="1" id="KW-1133">Transmembrane helix</keyword>
<evidence type="ECO:0000313" key="2">
    <source>
        <dbReference type="EMBL" id="AKH47409.1"/>
    </source>
</evidence>
<dbReference type="EMBL" id="KR029593">
    <property type="protein sequence ID" value="AKH47409.1"/>
    <property type="molecule type" value="Genomic_DNA"/>
</dbReference>
<reference evidence="2" key="1">
    <citation type="journal article" date="2015" name="Front. Microbiol.">
        <title>Combining genomic sequencing methods to explore viral diversity and reveal potential virus-host interactions.</title>
        <authorList>
            <person name="Chow C.E."/>
            <person name="Winget D.M."/>
            <person name="White R.A.III."/>
            <person name="Hallam S.J."/>
            <person name="Suttle C.A."/>
        </authorList>
    </citation>
    <scope>NUCLEOTIDE SEQUENCE</scope>
    <source>
        <strain evidence="2">H4084976</strain>
    </source>
</reference>
<sequence length="153" mass="17466">MNKKKTHIGKALQWLLKQGKTIAPEILNLAGNISGIESLNSLADKIKNDDKIEPKDKEILLKELDHDLLEMQEVTKRWESDNKTDSYLTKNIRPLTLAFLTLTLFIYIVLDSSLNGFKIADKWIDLLSSVLLLVYGGYFGARSAEKIFTNWKK</sequence>
<evidence type="ECO:0000256" key="1">
    <source>
        <dbReference type="SAM" id="Phobius"/>
    </source>
</evidence>
<keyword evidence="1" id="KW-0812">Transmembrane</keyword>
<name>A0A0F7L4F6_9VIRU</name>
<reference evidence="2" key="2">
    <citation type="submission" date="2015-03" db="EMBL/GenBank/DDBJ databases">
        <authorList>
            <person name="Chow C.-E.T."/>
            <person name="Winget D.M."/>
            <person name="White R.A.III."/>
            <person name="Hallam S.J."/>
            <person name="Suttle C.A."/>
        </authorList>
    </citation>
    <scope>NUCLEOTIDE SEQUENCE</scope>
    <source>
        <strain evidence="2">H4084976</strain>
    </source>
</reference>
<feature type="transmembrane region" description="Helical" evidence="1">
    <location>
        <begin position="92"/>
        <end position="110"/>
    </location>
</feature>
<keyword evidence="1" id="KW-0472">Membrane</keyword>
<protein>
    <submittedName>
        <fullName evidence="2">Uncharacterized protein</fullName>
    </submittedName>
</protein>
<organism evidence="2">
    <name type="scientific">uncultured marine virus</name>
    <dbReference type="NCBI Taxonomy" id="186617"/>
    <lineage>
        <taxon>Viruses</taxon>
        <taxon>environmental samples</taxon>
    </lineage>
</organism>
<feature type="transmembrane region" description="Helical" evidence="1">
    <location>
        <begin position="122"/>
        <end position="141"/>
    </location>
</feature>
<accession>A0A0F7L4F6</accession>